<protein>
    <submittedName>
        <fullName evidence="2">Uncharacterized protein</fullName>
    </submittedName>
</protein>
<reference evidence="2 3" key="1">
    <citation type="submission" date="2021-08" db="EMBL/GenBank/DDBJ databases">
        <title>Caldovatus sediminis gen. nov., sp. nov., a moderately thermophilic bacterium isolated from a hot spring.</title>
        <authorList>
            <person name="Hu C.-J."/>
            <person name="Li W.-J."/>
            <person name="Xian W.-D."/>
        </authorList>
    </citation>
    <scope>NUCLEOTIDE SEQUENCE [LARGE SCALE GENOMIC DNA]</scope>
    <source>
        <strain evidence="2 3">SYSU G05006</strain>
    </source>
</reference>
<organism evidence="2 3">
    <name type="scientific">Caldovatus aquaticus</name>
    <dbReference type="NCBI Taxonomy" id="2865671"/>
    <lineage>
        <taxon>Bacteria</taxon>
        <taxon>Pseudomonadati</taxon>
        <taxon>Pseudomonadota</taxon>
        <taxon>Alphaproteobacteria</taxon>
        <taxon>Acetobacterales</taxon>
        <taxon>Roseomonadaceae</taxon>
        <taxon>Caldovatus</taxon>
    </lineage>
</organism>
<dbReference type="RefSeq" id="WP_220117995.1">
    <property type="nucleotide sequence ID" value="NZ_JAHZUY010000034.1"/>
</dbReference>
<gene>
    <name evidence="2" type="ORF">K1J50_12215</name>
</gene>
<dbReference type="Proteomes" id="UP001519924">
    <property type="component" value="Unassembled WGS sequence"/>
</dbReference>
<keyword evidence="3" id="KW-1185">Reference proteome</keyword>
<feature type="compositionally biased region" description="Low complexity" evidence="1">
    <location>
        <begin position="71"/>
        <end position="84"/>
    </location>
</feature>
<proteinExistence type="predicted"/>
<feature type="region of interest" description="Disordered" evidence="1">
    <location>
        <begin position="71"/>
        <end position="146"/>
    </location>
</feature>
<evidence type="ECO:0000313" key="2">
    <source>
        <dbReference type="EMBL" id="MBW8270250.1"/>
    </source>
</evidence>
<evidence type="ECO:0000256" key="1">
    <source>
        <dbReference type="SAM" id="MobiDB-lite"/>
    </source>
</evidence>
<dbReference type="EMBL" id="JAHZUY010000034">
    <property type="protein sequence ID" value="MBW8270250.1"/>
    <property type="molecule type" value="Genomic_DNA"/>
</dbReference>
<feature type="compositionally biased region" description="Low complexity" evidence="1">
    <location>
        <begin position="95"/>
        <end position="108"/>
    </location>
</feature>
<comment type="caution">
    <text evidence="2">The sequence shown here is derived from an EMBL/GenBank/DDBJ whole genome shotgun (WGS) entry which is preliminary data.</text>
</comment>
<feature type="compositionally biased region" description="Pro residues" evidence="1">
    <location>
        <begin position="116"/>
        <end position="126"/>
    </location>
</feature>
<name>A0ABS7F635_9PROT</name>
<accession>A0ABS7F635</accession>
<evidence type="ECO:0000313" key="3">
    <source>
        <dbReference type="Proteomes" id="UP001519924"/>
    </source>
</evidence>
<sequence>MGTGEGQPPAPCRSAVADPPPGGRAPGRRPSPARTLPAIVALAAAGCAGTERGTGDAAAIARALQASLSSTRASVAAVGAASDGRGPGAVPPAAAPAGTPSPRAAPAPLRRDAAAAPPPAAPPPALPSSDAAPHRATADGPPPAEAAQLLGLPAESVVRRLGEPSLRRPEGAAEIWLYTARSCALDVILYREEAPPRGGAGDPVPAAAASGALRVAFAAARAAGTEPRSEAACLREIAGGGGSGAGRAAPAAGTASAPPAVARDRLALALGRGGS</sequence>
<feature type="region of interest" description="Disordered" evidence="1">
    <location>
        <begin position="1"/>
        <end position="34"/>
    </location>
</feature>